<evidence type="ECO:0000313" key="1">
    <source>
        <dbReference type="EMBL" id="UWD34756.1"/>
    </source>
</evidence>
<keyword evidence="2" id="KW-1185">Reference proteome</keyword>
<gene>
    <name evidence="1" type="ORF">NX779_02990</name>
</gene>
<name>A0ABY5TXM3_9MOLU</name>
<evidence type="ECO:0000313" key="2">
    <source>
        <dbReference type="Proteomes" id="UP001059819"/>
    </source>
</evidence>
<organism evidence="1 2">
    <name type="scientific">Mycoplasma cottewii</name>
    <dbReference type="NCBI Taxonomy" id="51364"/>
    <lineage>
        <taxon>Bacteria</taxon>
        <taxon>Bacillati</taxon>
        <taxon>Mycoplasmatota</taxon>
        <taxon>Mollicutes</taxon>
        <taxon>Mycoplasmataceae</taxon>
        <taxon>Mycoplasma</taxon>
    </lineage>
</organism>
<dbReference type="RefSeq" id="WP_259429944.1">
    <property type="nucleotide sequence ID" value="NZ_CP103424.1"/>
</dbReference>
<sequence length="124" mass="14421">MENFNRTISNSIEDDFGMELEEKVAKKTATRNKKNDPARDFINKTSISKNVQIEQDLFSNKPVAVKYKIKTIYMNERVLELHQKLVNDYVQKRGKAPSLTDIFIEGLYSLQNKIDNEQGFIYGK</sequence>
<reference evidence="1" key="1">
    <citation type="submission" date="2022-08" db="EMBL/GenBank/DDBJ databases">
        <title>Complete genome sequence of Mycoplasma cottewii type strain VIS.</title>
        <authorList>
            <person name="Spergser J."/>
        </authorList>
    </citation>
    <scope>NUCLEOTIDE SEQUENCE</scope>
    <source>
        <strain evidence="1">VIS</strain>
    </source>
</reference>
<proteinExistence type="predicted"/>
<protein>
    <submittedName>
        <fullName evidence="1">Uncharacterized protein</fullName>
    </submittedName>
</protein>
<dbReference type="Proteomes" id="UP001059819">
    <property type="component" value="Chromosome"/>
</dbReference>
<dbReference type="EMBL" id="CP103424">
    <property type="protein sequence ID" value="UWD34756.1"/>
    <property type="molecule type" value="Genomic_DNA"/>
</dbReference>
<accession>A0ABY5TXM3</accession>